<dbReference type="OrthoDB" id="122283at2"/>
<keyword evidence="2" id="KW-1185">Reference proteome</keyword>
<dbReference type="EMBL" id="SDMK01000004">
    <property type="protein sequence ID" value="RXS93881.1"/>
    <property type="molecule type" value="Genomic_DNA"/>
</dbReference>
<proteinExistence type="predicted"/>
<evidence type="ECO:0000313" key="2">
    <source>
        <dbReference type="Proteomes" id="UP000290253"/>
    </source>
</evidence>
<dbReference type="Pfam" id="PF22668">
    <property type="entry name" value="DUF7009"/>
    <property type="match status" value="1"/>
</dbReference>
<organism evidence="1 2">
    <name type="scientific">Silvibacterium dinghuense</name>
    <dbReference type="NCBI Taxonomy" id="1560006"/>
    <lineage>
        <taxon>Bacteria</taxon>
        <taxon>Pseudomonadati</taxon>
        <taxon>Acidobacteriota</taxon>
        <taxon>Terriglobia</taxon>
        <taxon>Terriglobales</taxon>
        <taxon>Acidobacteriaceae</taxon>
        <taxon>Silvibacterium</taxon>
    </lineage>
</organism>
<dbReference type="Proteomes" id="UP000290253">
    <property type="component" value="Unassembled WGS sequence"/>
</dbReference>
<name>A0A4Q1SAD1_9BACT</name>
<dbReference type="AlphaFoldDB" id="A0A4Q1SAD1"/>
<evidence type="ECO:0000313" key="1">
    <source>
        <dbReference type="EMBL" id="RXS93881.1"/>
    </source>
</evidence>
<dbReference type="InterPro" id="IPR053825">
    <property type="entry name" value="DUF7009"/>
</dbReference>
<protein>
    <submittedName>
        <fullName evidence="1">Uncharacterized protein</fullName>
    </submittedName>
</protein>
<reference evidence="1 2" key="1">
    <citation type="journal article" date="2016" name="Int. J. Syst. Evol. Microbiol.">
        <title>Acidipila dinghuensis sp. nov., an acidobacterium isolated from forest soil.</title>
        <authorList>
            <person name="Jiang Y.W."/>
            <person name="Wang J."/>
            <person name="Chen M.H."/>
            <person name="Lv Y.Y."/>
            <person name="Qiu L.H."/>
        </authorList>
    </citation>
    <scope>NUCLEOTIDE SEQUENCE [LARGE SCALE GENOMIC DNA]</scope>
    <source>
        <strain evidence="1 2">DHOF10</strain>
    </source>
</reference>
<sequence>MKLRIKGNSIRLRIAVSEAAKLRAGEPVREIVRFAPQPEAFLAYALIPDASAPEMAVRYTAGQVTVHVPQPVIERWTGGREVGIYATLDIAPQGTLDVILEKDFACLDLSDAENVDTFPNPNAGAAC</sequence>
<comment type="caution">
    <text evidence="1">The sequence shown here is derived from an EMBL/GenBank/DDBJ whole genome shotgun (WGS) entry which is preliminary data.</text>
</comment>
<dbReference type="RefSeq" id="WP_129209729.1">
    <property type="nucleotide sequence ID" value="NZ_BMGU01000002.1"/>
</dbReference>
<accession>A0A4Q1SAD1</accession>
<gene>
    <name evidence="1" type="ORF">ESZ00_17750</name>
</gene>